<keyword evidence="1" id="KW-0805">Transcription regulation</keyword>
<proteinExistence type="predicted"/>
<feature type="DNA-binding region" description="H-T-H motif" evidence="4">
    <location>
        <begin position="37"/>
        <end position="56"/>
    </location>
</feature>
<accession>K9YTP6</accession>
<dbReference type="FunFam" id="1.10.10.60:FF:000141">
    <property type="entry name" value="TetR family transcriptional regulator"/>
    <property type="match status" value="1"/>
</dbReference>
<dbReference type="Pfam" id="PF00440">
    <property type="entry name" value="TetR_N"/>
    <property type="match status" value="1"/>
</dbReference>
<dbReference type="PATRIC" id="fig|13035.3.peg.1324"/>
<dbReference type="PROSITE" id="PS50977">
    <property type="entry name" value="HTH_TETR_2"/>
    <property type="match status" value="1"/>
</dbReference>
<dbReference type="AlphaFoldDB" id="K9YTP6"/>
<dbReference type="GO" id="GO:0000976">
    <property type="term" value="F:transcription cis-regulatory region binding"/>
    <property type="evidence" value="ECO:0007669"/>
    <property type="project" value="TreeGrafter"/>
</dbReference>
<dbReference type="STRING" id="13035.Dacsa_1176"/>
<dbReference type="EMBL" id="CP003944">
    <property type="protein sequence ID" value="AFZ49877.1"/>
    <property type="molecule type" value="Genomic_DNA"/>
</dbReference>
<dbReference type="GO" id="GO:0003700">
    <property type="term" value="F:DNA-binding transcription factor activity"/>
    <property type="evidence" value="ECO:0007669"/>
    <property type="project" value="TreeGrafter"/>
</dbReference>
<keyword evidence="2 4" id="KW-0238">DNA-binding</keyword>
<protein>
    <submittedName>
        <fullName evidence="6">Transcriptional regulator</fullName>
    </submittedName>
</protein>
<name>K9YTP6_DACS8</name>
<dbReference type="InterPro" id="IPR009057">
    <property type="entry name" value="Homeodomain-like_sf"/>
</dbReference>
<dbReference type="Proteomes" id="UP000010482">
    <property type="component" value="Chromosome"/>
</dbReference>
<dbReference type="PRINTS" id="PR00455">
    <property type="entry name" value="HTHTETR"/>
</dbReference>
<dbReference type="PANTHER" id="PTHR30055">
    <property type="entry name" value="HTH-TYPE TRANSCRIPTIONAL REGULATOR RUTR"/>
    <property type="match status" value="1"/>
</dbReference>
<gene>
    <name evidence="6" type="ORF">Dacsa_1176</name>
</gene>
<feature type="domain" description="HTH tetR-type" evidence="5">
    <location>
        <begin position="14"/>
        <end position="74"/>
    </location>
</feature>
<organism evidence="6 7">
    <name type="scientific">Dactylococcopsis salina (strain PCC 8305)</name>
    <name type="common">Myxobactron salinum</name>
    <dbReference type="NCBI Taxonomy" id="13035"/>
    <lineage>
        <taxon>Bacteria</taxon>
        <taxon>Bacillati</taxon>
        <taxon>Cyanobacteriota</taxon>
        <taxon>Cyanophyceae</taxon>
        <taxon>Nodosilineales</taxon>
        <taxon>Cymatolegaceae</taxon>
        <taxon>Dactylococcopsis</taxon>
    </lineage>
</organism>
<evidence type="ECO:0000256" key="4">
    <source>
        <dbReference type="PROSITE-ProRule" id="PRU00335"/>
    </source>
</evidence>
<keyword evidence="7" id="KW-1185">Reference proteome</keyword>
<evidence type="ECO:0000256" key="1">
    <source>
        <dbReference type="ARBA" id="ARBA00023015"/>
    </source>
</evidence>
<dbReference type="InterPro" id="IPR001647">
    <property type="entry name" value="HTH_TetR"/>
</dbReference>
<reference evidence="6" key="1">
    <citation type="submission" date="2012-04" db="EMBL/GenBank/DDBJ databases">
        <title>Finished genome of Dactylococcopsis salina PCC 8305.</title>
        <authorList>
            <consortium name="US DOE Joint Genome Institute"/>
            <person name="Gugger M."/>
            <person name="Coursin T."/>
            <person name="Rippka R."/>
            <person name="Tandeau De Marsac N."/>
            <person name="Huntemann M."/>
            <person name="Wei C.-L."/>
            <person name="Han J."/>
            <person name="Detter J.C."/>
            <person name="Han C."/>
            <person name="Tapia R."/>
            <person name="Daligault H."/>
            <person name="Chen A."/>
            <person name="Krypides N."/>
            <person name="Mavromatis K."/>
            <person name="Markowitz V."/>
            <person name="Szeto E."/>
            <person name="Ivanova N."/>
            <person name="Ovchinnikova G."/>
            <person name="Pagani I."/>
            <person name="Pati A."/>
            <person name="Goodwin L."/>
            <person name="Peters L."/>
            <person name="Pitluck S."/>
            <person name="Woyke T."/>
            <person name="Kerfeld C."/>
        </authorList>
    </citation>
    <scope>NUCLEOTIDE SEQUENCE [LARGE SCALE GENOMIC DNA]</scope>
    <source>
        <strain evidence="6">PCC 8305</strain>
    </source>
</reference>
<dbReference type="Gene3D" id="1.10.357.10">
    <property type="entry name" value="Tetracycline Repressor, domain 2"/>
    <property type="match status" value="1"/>
</dbReference>
<dbReference type="SUPFAM" id="SSF46689">
    <property type="entry name" value="Homeodomain-like"/>
    <property type="match status" value="1"/>
</dbReference>
<dbReference type="KEGG" id="dsl:Dacsa_1176"/>
<dbReference type="InterPro" id="IPR039536">
    <property type="entry name" value="TetR_C_Proteobacteria"/>
</dbReference>
<dbReference type="Pfam" id="PF14246">
    <property type="entry name" value="TetR_C_7"/>
    <property type="match status" value="1"/>
</dbReference>
<evidence type="ECO:0000313" key="7">
    <source>
        <dbReference type="Proteomes" id="UP000010482"/>
    </source>
</evidence>
<dbReference type="PANTHER" id="PTHR30055:SF234">
    <property type="entry name" value="HTH-TYPE TRANSCRIPTIONAL REGULATOR BETI"/>
    <property type="match status" value="1"/>
</dbReference>
<evidence type="ECO:0000256" key="2">
    <source>
        <dbReference type="ARBA" id="ARBA00023125"/>
    </source>
</evidence>
<evidence type="ECO:0000259" key="5">
    <source>
        <dbReference type="PROSITE" id="PS50977"/>
    </source>
</evidence>
<dbReference type="eggNOG" id="COG1309">
    <property type="taxonomic scope" value="Bacteria"/>
</dbReference>
<sequence length="209" mass="23216">MSGDSFTLPKRERSQKMQAILEGALQVFMVQGYAATSMNRIAVAAGVSKSTLYSNFEDKKGLFLALIQELTYSSRQEVFNLLSQSDLQAPPEVVLRQIARLMLDSFQKNQPLLSFMRLVIGESERFPDVATTFVVQIQKPMLEQLTLYLASQTQLQLSDPEVGARVFAGSLVHYLIIQNLLGGEEVVPLERDRMIDGLVTLITGSVSKA</sequence>
<dbReference type="HOGENOM" id="CLU_069356_27_2_3"/>
<evidence type="ECO:0000256" key="3">
    <source>
        <dbReference type="ARBA" id="ARBA00023163"/>
    </source>
</evidence>
<dbReference type="RefSeq" id="WP_015228886.1">
    <property type="nucleotide sequence ID" value="NC_019780.1"/>
</dbReference>
<dbReference type="InterPro" id="IPR050109">
    <property type="entry name" value="HTH-type_TetR-like_transc_reg"/>
</dbReference>
<dbReference type="GO" id="GO:0045892">
    <property type="term" value="P:negative regulation of DNA-templated transcription"/>
    <property type="evidence" value="ECO:0007669"/>
    <property type="project" value="UniProtKB-ARBA"/>
</dbReference>
<keyword evidence="3" id="KW-0804">Transcription</keyword>
<dbReference type="OrthoDB" id="9816431at2"/>
<evidence type="ECO:0000313" key="6">
    <source>
        <dbReference type="EMBL" id="AFZ49877.1"/>
    </source>
</evidence>